<dbReference type="Gene3D" id="3.30.1870.10">
    <property type="entry name" value="EreA-like, domain 2"/>
    <property type="match status" value="1"/>
</dbReference>
<feature type="signal peptide" evidence="1">
    <location>
        <begin position="1"/>
        <end position="23"/>
    </location>
</feature>
<keyword evidence="1" id="KW-0732">Signal</keyword>
<dbReference type="CDD" id="cd14728">
    <property type="entry name" value="Ere-like"/>
    <property type="match status" value="1"/>
</dbReference>
<keyword evidence="3" id="KW-1185">Reference proteome</keyword>
<protein>
    <submittedName>
        <fullName evidence="2">Erythromycin esterase family protein</fullName>
    </submittedName>
</protein>
<reference evidence="2 3" key="1">
    <citation type="submission" date="2020-12" db="EMBL/GenBank/DDBJ databases">
        <title>Hymenobacter sp.</title>
        <authorList>
            <person name="Kim M.K."/>
        </authorList>
    </citation>
    <scope>NUCLEOTIDE SEQUENCE [LARGE SCALE GENOMIC DNA]</scope>
    <source>
        <strain evidence="2 3">BT442</strain>
    </source>
</reference>
<evidence type="ECO:0000313" key="2">
    <source>
        <dbReference type="EMBL" id="MBH8560050.1"/>
    </source>
</evidence>
<sequence length="847" mass="93032">MRFDFAASALTGALLFATAWAHAQAPMPLPTHAVRSIAPTDADFRDLEFLKAEIGPARVVMLGEPTHGEGNVFEAKIRLMRFLREQMGFTTVAFESGFYDLHKAQQALEAGRPVPEVIGNSVFPVWTSTQEFQSVLPLLGAGKLRVAGFDPQLMSEGYSGDLVDDLEAFLAPQKAGALPNYDYLDEVISFMAEQFAFLPTTKLADFEKEMAKATRLIDKAAASPDPKRRAEATFWQQNLRSLLAQARDYAAHDANAKLEEQFVAVDSNPRDAQMADNLLWYLRQHPQEKVVCWAALPHLANRTDHFENAEIQTYRPMGRAVKEGLGPDQVYILGTLAGGGTHGFPALGYKAVPAPAAGSLEAELLAQPADYAFVSLKHDAPGQRLTTYAFDYQPLAGPWSEAVDGFLFLRSVNPPHGAPTMIAAASATPTDSALARPVPTALNPAGRPREVRAAAGTATVRGVVRDQKTGQPVPYASVSISAKGMGTVADAQGRFALPAGSEIQVSSVGYATATVAASAAPLTVRLAPAAYELAGVQVRGESLDPRKIMKKVLAALPKNYEQADYVAEVYTHRRLSNFDTLRYEAEYVSQVFEPAGYRNFTGGFLGLGPREKHRVREAQVLTKPQKPLGWFDLSAGGQGFYTAAADPVRTVPLFKPGTWRKFTLHLDSVQQQDDETVYVLSFVARRANHRSTGTYLTGRLSGRFYVQQRDYALRRYQALWEHDTLTMNAIARQHAGRHDRIAPLYNTIYSDDRTDHFVEYERGANGRYHVAHSVAHAVSAGRVLGKAPHHHQIVCEAFFTPQPAVTPPLPPDPTLDPRLADGEIYQLFKAKPHPEFWRTYQRPTAGK</sequence>
<dbReference type="Gene3D" id="2.60.40.1120">
    <property type="entry name" value="Carboxypeptidase-like, regulatory domain"/>
    <property type="match status" value="1"/>
</dbReference>
<dbReference type="SUPFAM" id="SSF159501">
    <property type="entry name" value="EreA/ChaN-like"/>
    <property type="match status" value="1"/>
</dbReference>
<dbReference type="SUPFAM" id="SSF49464">
    <property type="entry name" value="Carboxypeptidase regulatory domain-like"/>
    <property type="match status" value="1"/>
</dbReference>
<accession>A0ABS0QBU2</accession>
<organism evidence="2 3">
    <name type="scientific">Hymenobacter negativus</name>
    <dbReference type="NCBI Taxonomy" id="2795026"/>
    <lineage>
        <taxon>Bacteria</taxon>
        <taxon>Pseudomonadati</taxon>
        <taxon>Bacteroidota</taxon>
        <taxon>Cytophagia</taxon>
        <taxon>Cytophagales</taxon>
        <taxon>Hymenobacteraceae</taxon>
        <taxon>Hymenobacter</taxon>
    </lineage>
</organism>
<dbReference type="PANTHER" id="PTHR31299:SF0">
    <property type="entry name" value="ESTERASE, PUTATIVE (AFU_ORTHOLOGUE AFUA_1G05850)-RELATED"/>
    <property type="match status" value="1"/>
</dbReference>
<feature type="chain" id="PRO_5046974922" evidence="1">
    <location>
        <begin position="24"/>
        <end position="847"/>
    </location>
</feature>
<dbReference type="PANTHER" id="PTHR31299">
    <property type="entry name" value="ESTERASE, PUTATIVE (AFU_ORTHOLOGUE AFUA_1G05850)-RELATED"/>
    <property type="match status" value="1"/>
</dbReference>
<evidence type="ECO:0000256" key="1">
    <source>
        <dbReference type="SAM" id="SignalP"/>
    </source>
</evidence>
<name>A0ABS0QBU2_9BACT</name>
<dbReference type="InterPro" id="IPR008969">
    <property type="entry name" value="CarboxyPept-like_regulatory"/>
</dbReference>
<dbReference type="InterPro" id="IPR007815">
    <property type="entry name" value="Emycin_Estase"/>
</dbReference>
<dbReference type="Gene3D" id="1.20.1440.30">
    <property type="entry name" value="Biosynthetic Protein domain"/>
    <property type="match status" value="1"/>
</dbReference>
<dbReference type="Gene3D" id="3.40.1660.10">
    <property type="entry name" value="EreA-like (biosynthetic domain)"/>
    <property type="match status" value="1"/>
</dbReference>
<dbReference type="RefSeq" id="WP_198076612.1">
    <property type="nucleotide sequence ID" value="NZ_JAEDAE010000010.1"/>
</dbReference>
<dbReference type="InterPro" id="IPR052036">
    <property type="entry name" value="Hydrolase/PRTase-associated"/>
</dbReference>
<dbReference type="Pfam" id="PF05139">
    <property type="entry name" value="Erythro_esteras"/>
    <property type="match status" value="1"/>
</dbReference>
<proteinExistence type="predicted"/>
<dbReference type="EMBL" id="JAEDAE010000010">
    <property type="protein sequence ID" value="MBH8560050.1"/>
    <property type="molecule type" value="Genomic_DNA"/>
</dbReference>
<dbReference type="Pfam" id="PF13715">
    <property type="entry name" value="CarbopepD_reg_2"/>
    <property type="match status" value="1"/>
</dbReference>
<evidence type="ECO:0000313" key="3">
    <source>
        <dbReference type="Proteomes" id="UP000625631"/>
    </source>
</evidence>
<gene>
    <name evidence="2" type="ORF">I7X13_18460</name>
</gene>
<comment type="caution">
    <text evidence="2">The sequence shown here is derived from an EMBL/GenBank/DDBJ whole genome shotgun (WGS) entry which is preliminary data.</text>
</comment>
<dbReference type="Proteomes" id="UP000625631">
    <property type="component" value="Unassembled WGS sequence"/>
</dbReference>